<protein>
    <submittedName>
        <fullName evidence="1 2">Uncharacterized protein</fullName>
    </submittedName>
</protein>
<accession>B7PI35</accession>
<dbReference type="PaxDb" id="6945-B7PI35"/>
<dbReference type="InParanoid" id="B7PI35"/>
<reference evidence="2" key="2">
    <citation type="submission" date="2020-05" db="UniProtKB">
        <authorList>
            <consortium name="EnsemblMetazoa"/>
        </authorList>
    </citation>
    <scope>IDENTIFICATION</scope>
    <source>
        <strain evidence="2">wikel</strain>
    </source>
</reference>
<evidence type="ECO:0000313" key="1">
    <source>
        <dbReference type="EMBL" id="EEC06257.1"/>
    </source>
</evidence>
<dbReference type="EMBL" id="DS716635">
    <property type="protein sequence ID" value="EEC06257.1"/>
    <property type="molecule type" value="Genomic_DNA"/>
</dbReference>
<evidence type="ECO:0000313" key="3">
    <source>
        <dbReference type="Proteomes" id="UP000001555"/>
    </source>
</evidence>
<dbReference type="Proteomes" id="UP000001555">
    <property type="component" value="Unassembled WGS sequence"/>
</dbReference>
<dbReference type="AlphaFoldDB" id="B7PI35"/>
<name>B7PI35_IXOSC</name>
<gene>
    <name evidence="1" type="ORF">IscW_ISCW003542</name>
</gene>
<dbReference type="EMBL" id="ABJB010660835">
    <property type="status" value="NOT_ANNOTATED_CDS"/>
    <property type="molecule type" value="Genomic_DNA"/>
</dbReference>
<evidence type="ECO:0000313" key="2">
    <source>
        <dbReference type="EnsemblMetazoa" id="ISCW003542-PA"/>
    </source>
</evidence>
<dbReference type="HOGENOM" id="CLU_1962014_0_0_1"/>
<dbReference type="EnsemblMetazoa" id="ISCW003542-RA">
    <property type="protein sequence ID" value="ISCW003542-PA"/>
    <property type="gene ID" value="ISCW003542"/>
</dbReference>
<proteinExistence type="predicted"/>
<reference evidence="1 3" key="1">
    <citation type="submission" date="2008-03" db="EMBL/GenBank/DDBJ databases">
        <title>Annotation of Ixodes scapularis.</title>
        <authorList>
            <consortium name="Ixodes scapularis Genome Project Consortium"/>
            <person name="Caler E."/>
            <person name="Hannick L.I."/>
            <person name="Bidwell S."/>
            <person name="Joardar V."/>
            <person name="Thiagarajan M."/>
            <person name="Amedeo P."/>
            <person name="Galinsky K.J."/>
            <person name="Schobel S."/>
            <person name="Inman J."/>
            <person name="Hostetler J."/>
            <person name="Miller J."/>
            <person name="Hammond M."/>
            <person name="Megy K."/>
            <person name="Lawson D."/>
            <person name="Kodira C."/>
            <person name="Sutton G."/>
            <person name="Meyer J."/>
            <person name="Hill C.A."/>
            <person name="Birren B."/>
            <person name="Nene V."/>
            <person name="Collins F."/>
            <person name="Alarcon-Chaidez F."/>
            <person name="Wikel S."/>
            <person name="Strausberg R."/>
        </authorList>
    </citation>
    <scope>NUCLEOTIDE SEQUENCE [LARGE SCALE GENOMIC DNA]</scope>
    <source>
        <strain evidence="3">Wikel</strain>
        <strain evidence="1">Wikel colony</strain>
    </source>
</reference>
<organism>
    <name type="scientific">Ixodes scapularis</name>
    <name type="common">Black-legged tick</name>
    <name type="synonym">Deer tick</name>
    <dbReference type="NCBI Taxonomy" id="6945"/>
    <lineage>
        <taxon>Eukaryota</taxon>
        <taxon>Metazoa</taxon>
        <taxon>Ecdysozoa</taxon>
        <taxon>Arthropoda</taxon>
        <taxon>Chelicerata</taxon>
        <taxon>Arachnida</taxon>
        <taxon>Acari</taxon>
        <taxon>Parasitiformes</taxon>
        <taxon>Ixodida</taxon>
        <taxon>Ixodoidea</taxon>
        <taxon>Ixodidae</taxon>
        <taxon>Ixodinae</taxon>
        <taxon>Ixodes</taxon>
    </lineage>
</organism>
<dbReference type="VEuPathDB" id="VectorBase:ISCW003542"/>
<dbReference type="VEuPathDB" id="VectorBase:ISCI003542"/>
<sequence>MGRGRGKRLARERKENSSAQACALRICRVIRFLALLCPYRRVEMAVAGFAKIFVVYCQLQRGRRLTPALVPTGRMLWSPGGQESLLRAQAPSLVRTGRMLWSPGRPGVGSAGPGVVLVVLATGSPEAR</sequence>
<keyword evidence="3" id="KW-1185">Reference proteome</keyword>